<feature type="active site" description="Proton acceptor" evidence="3">
    <location>
        <position position="68"/>
    </location>
</feature>
<comment type="subcellular location">
    <subcellularLocation>
        <location evidence="3">Cytoplasm</location>
    </subcellularLocation>
</comment>
<dbReference type="KEGG" id="aaut:ACETAC_03000"/>
<dbReference type="Pfam" id="PF02545">
    <property type="entry name" value="Maf"/>
    <property type="match status" value="1"/>
</dbReference>
<dbReference type="GO" id="GO:0047429">
    <property type="term" value="F:nucleoside triphosphate diphosphatase activity"/>
    <property type="evidence" value="ECO:0007669"/>
    <property type="project" value="UniProtKB-EC"/>
</dbReference>
<protein>
    <recommendedName>
        <fullName evidence="3">dTTP/UTP pyrophosphatase</fullName>
        <shortName evidence="3">dTTPase/UTPase</shortName>
        <ecNumber evidence="3">3.6.1.9</ecNumber>
    </recommendedName>
    <alternativeName>
        <fullName evidence="3">Nucleoside triphosphate pyrophosphatase</fullName>
    </alternativeName>
    <alternativeName>
        <fullName evidence="3">Nucleotide pyrophosphatase</fullName>
        <shortName evidence="3">Nucleotide PPase</shortName>
    </alternativeName>
</protein>
<dbReference type="Gene3D" id="3.90.950.10">
    <property type="match status" value="1"/>
</dbReference>
<organism evidence="4 5">
    <name type="scientific">Aceticella autotrophica</name>
    <dbReference type="NCBI Taxonomy" id="2755338"/>
    <lineage>
        <taxon>Bacteria</taxon>
        <taxon>Bacillati</taxon>
        <taxon>Bacillota</taxon>
        <taxon>Clostridia</taxon>
        <taxon>Thermoanaerobacterales</taxon>
        <taxon>Thermoanaerobacteraceae</taxon>
        <taxon>Aceticella</taxon>
    </lineage>
</organism>
<feature type="site" description="Important for substrate specificity" evidence="3">
    <location>
        <position position="153"/>
    </location>
</feature>
<comment type="cofactor">
    <cofactor evidence="1 3">
        <name>a divalent metal cation</name>
        <dbReference type="ChEBI" id="CHEBI:60240"/>
    </cofactor>
</comment>
<dbReference type="PANTHER" id="PTHR43213:SF5">
    <property type="entry name" value="BIFUNCTIONAL DTTP_UTP PYROPHOSPHATASE_METHYLTRANSFERASE PROTEIN-RELATED"/>
    <property type="match status" value="1"/>
</dbReference>
<dbReference type="AlphaFoldDB" id="A0A975GBM6"/>
<dbReference type="PANTHER" id="PTHR43213">
    <property type="entry name" value="BIFUNCTIONAL DTTP/UTP PYROPHOSPHATASE/METHYLTRANSFERASE PROTEIN-RELATED"/>
    <property type="match status" value="1"/>
</dbReference>
<keyword evidence="3" id="KW-0546">Nucleotide metabolism</keyword>
<accession>A0A975GBM6</accession>
<dbReference type="EMBL" id="CP060096">
    <property type="protein sequence ID" value="QSZ28316.1"/>
    <property type="molecule type" value="Genomic_DNA"/>
</dbReference>
<dbReference type="PIRSF" id="PIRSF006305">
    <property type="entry name" value="Maf"/>
    <property type="match status" value="1"/>
</dbReference>
<dbReference type="CDD" id="cd00555">
    <property type="entry name" value="Maf"/>
    <property type="match status" value="1"/>
</dbReference>
<evidence type="ECO:0000256" key="3">
    <source>
        <dbReference type="HAMAP-Rule" id="MF_00528"/>
    </source>
</evidence>
<name>A0A975GBM6_9THEO</name>
<dbReference type="GO" id="GO:0009117">
    <property type="term" value="P:nucleotide metabolic process"/>
    <property type="evidence" value="ECO:0007669"/>
    <property type="project" value="UniProtKB-KW"/>
</dbReference>
<comment type="caution">
    <text evidence="3">Lacks conserved residue(s) required for the propagation of feature annotation.</text>
</comment>
<evidence type="ECO:0000256" key="2">
    <source>
        <dbReference type="ARBA" id="ARBA00022801"/>
    </source>
</evidence>
<keyword evidence="3" id="KW-0963">Cytoplasm</keyword>
<evidence type="ECO:0000313" key="4">
    <source>
        <dbReference type="EMBL" id="QSZ28316.1"/>
    </source>
</evidence>
<proteinExistence type="inferred from homology"/>
<dbReference type="InterPro" id="IPR003697">
    <property type="entry name" value="Maf-like"/>
</dbReference>
<dbReference type="NCBIfam" id="TIGR00172">
    <property type="entry name" value="maf"/>
    <property type="match status" value="1"/>
</dbReference>
<feature type="site" description="Important for substrate specificity" evidence="3">
    <location>
        <position position="11"/>
    </location>
</feature>
<evidence type="ECO:0000256" key="1">
    <source>
        <dbReference type="ARBA" id="ARBA00001968"/>
    </source>
</evidence>
<dbReference type="InterPro" id="IPR029001">
    <property type="entry name" value="ITPase-like_fam"/>
</dbReference>
<dbReference type="Proteomes" id="UP000671913">
    <property type="component" value="Chromosome"/>
</dbReference>
<reference evidence="4" key="1">
    <citation type="submission" date="2020-08" db="EMBL/GenBank/DDBJ databases">
        <title>Genomic insights into the carbon and energy metabolism of the first obligate autotrophic acetogenic bacterium Aceticella autotrophica gen. nov., sp. nov.</title>
        <authorList>
            <person name="Toshchakov S.V."/>
            <person name="Elcheninov A.G."/>
            <person name="Kublanov I.V."/>
            <person name="Frolov E.N."/>
            <person name="Lebedinsky A.V."/>
        </authorList>
    </citation>
    <scope>NUCLEOTIDE SEQUENCE</scope>
    <source>
        <strain evidence="4">3443-3Ac</strain>
    </source>
</reference>
<comment type="function">
    <text evidence="3">Nucleoside triphosphate pyrophosphatase that hydrolyzes dTTP and UTP. May have a dual role in cell division arrest and in preventing the incorporation of modified nucleotides into cellular nucleic acids.</text>
</comment>
<keyword evidence="2 3" id="KW-0378">Hydrolase</keyword>
<dbReference type="RefSeq" id="WP_284681038.1">
    <property type="nucleotide sequence ID" value="NZ_CP060096.1"/>
</dbReference>
<dbReference type="EC" id="3.6.1.9" evidence="3"/>
<gene>
    <name evidence="4" type="primary">maf</name>
    <name evidence="4" type="ORF">ACETAC_03000</name>
</gene>
<feature type="site" description="Important for substrate specificity" evidence="3">
    <location>
        <position position="69"/>
    </location>
</feature>
<keyword evidence="5" id="KW-1185">Reference proteome</keyword>
<comment type="catalytic activity">
    <reaction evidence="3">
        <text>UTP + H2O = UMP + diphosphate + H(+)</text>
        <dbReference type="Rhea" id="RHEA:29395"/>
        <dbReference type="ChEBI" id="CHEBI:15377"/>
        <dbReference type="ChEBI" id="CHEBI:15378"/>
        <dbReference type="ChEBI" id="CHEBI:33019"/>
        <dbReference type="ChEBI" id="CHEBI:46398"/>
        <dbReference type="ChEBI" id="CHEBI:57865"/>
        <dbReference type="EC" id="3.6.1.9"/>
    </reaction>
</comment>
<comment type="catalytic activity">
    <reaction evidence="3">
        <text>dTTP + H2O = dTMP + diphosphate + H(+)</text>
        <dbReference type="Rhea" id="RHEA:28534"/>
        <dbReference type="ChEBI" id="CHEBI:15377"/>
        <dbReference type="ChEBI" id="CHEBI:15378"/>
        <dbReference type="ChEBI" id="CHEBI:33019"/>
        <dbReference type="ChEBI" id="CHEBI:37568"/>
        <dbReference type="ChEBI" id="CHEBI:63528"/>
        <dbReference type="EC" id="3.6.1.9"/>
    </reaction>
</comment>
<dbReference type="GO" id="GO:0005737">
    <property type="term" value="C:cytoplasm"/>
    <property type="evidence" value="ECO:0007669"/>
    <property type="project" value="UniProtKB-SubCell"/>
</dbReference>
<evidence type="ECO:0000313" key="5">
    <source>
        <dbReference type="Proteomes" id="UP000671913"/>
    </source>
</evidence>
<comment type="similarity">
    <text evidence="3">Belongs to the Maf family. YhdE subfamily.</text>
</comment>
<dbReference type="SUPFAM" id="SSF52972">
    <property type="entry name" value="ITPase-like"/>
    <property type="match status" value="1"/>
</dbReference>
<sequence length="191" mass="21310">MRIILASNSPRRRELLEGIGLDFEIVSSNIEEISEETEPSLLVMNLSKQKALSVAESLKDDALIIAADTAVEINGNILGKPRDKFEAYKMLKRLSGKRHSVYTGISLVSSSDLRLISDYEVTYVYIKKLNDDIIWRYINTGECFDKAGSYAIQGYGSLIVSKINGDYFNVVGLPLSKLSDMMSKNFGIELL</sequence>
<dbReference type="HAMAP" id="MF_00528">
    <property type="entry name" value="Maf"/>
    <property type="match status" value="1"/>
</dbReference>